<organism evidence="2 3">
    <name type="scientific">Sporormia fimetaria CBS 119925</name>
    <dbReference type="NCBI Taxonomy" id="1340428"/>
    <lineage>
        <taxon>Eukaryota</taxon>
        <taxon>Fungi</taxon>
        <taxon>Dikarya</taxon>
        <taxon>Ascomycota</taxon>
        <taxon>Pezizomycotina</taxon>
        <taxon>Dothideomycetes</taxon>
        <taxon>Pleosporomycetidae</taxon>
        <taxon>Pleosporales</taxon>
        <taxon>Sporormiaceae</taxon>
        <taxon>Sporormia</taxon>
    </lineage>
</organism>
<name>A0A6A6VAA6_9PLEO</name>
<feature type="compositionally biased region" description="Polar residues" evidence="1">
    <location>
        <begin position="124"/>
        <end position="135"/>
    </location>
</feature>
<protein>
    <submittedName>
        <fullName evidence="2">Uncharacterized protein</fullName>
    </submittedName>
</protein>
<dbReference type="EMBL" id="MU006575">
    <property type="protein sequence ID" value="KAF2746826.1"/>
    <property type="molecule type" value="Genomic_DNA"/>
</dbReference>
<feature type="region of interest" description="Disordered" evidence="1">
    <location>
        <begin position="1"/>
        <end position="109"/>
    </location>
</feature>
<evidence type="ECO:0000313" key="2">
    <source>
        <dbReference type="EMBL" id="KAF2746826.1"/>
    </source>
</evidence>
<sequence>MSNSPPLSRAPTLNGDGPEPSNSDETAPNPVPPPPNSVISTFLDVHDPVPPISMDEVANTLAPIEERLNEEAEEAQCPEPAHTPLTGSPVPTLIGRQQQRTRGMSNLGQRLENLQIAQLASAAINESNEQSSQANERAPDDQDEQPFSAGTTNEHHSAPRGHHGVEPPVLSLSGLESSVS</sequence>
<proteinExistence type="predicted"/>
<dbReference type="Proteomes" id="UP000799440">
    <property type="component" value="Unassembled WGS sequence"/>
</dbReference>
<feature type="compositionally biased region" description="Low complexity" evidence="1">
    <location>
        <begin position="166"/>
        <end position="180"/>
    </location>
</feature>
<gene>
    <name evidence="2" type="ORF">M011DRAFT_67586</name>
</gene>
<accession>A0A6A6VAA6</accession>
<keyword evidence="3" id="KW-1185">Reference proteome</keyword>
<feature type="compositionally biased region" description="Polar residues" evidence="1">
    <location>
        <begin position="95"/>
        <end position="108"/>
    </location>
</feature>
<feature type="region of interest" description="Disordered" evidence="1">
    <location>
        <begin position="122"/>
        <end position="180"/>
    </location>
</feature>
<reference evidence="2" key="1">
    <citation type="journal article" date="2020" name="Stud. Mycol.">
        <title>101 Dothideomycetes genomes: a test case for predicting lifestyles and emergence of pathogens.</title>
        <authorList>
            <person name="Haridas S."/>
            <person name="Albert R."/>
            <person name="Binder M."/>
            <person name="Bloem J."/>
            <person name="Labutti K."/>
            <person name="Salamov A."/>
            <person name="Andreopoulos B."/>
            <person name="Baker S."/>
            <person name="Barry K."/>
            <person name="Bills G."/>
            <person name="Bluhm B."/>
            <person name="Cannon C."/>
            <person name="Castanera R."/>
            <person name="Culley D."/>
            <person name="Daum C."/>
            <person name="Ezra D."/>
            <person name="Gonzalez J."/>
            <person name="Henrissat B."/>
            <person name="Kuo A."/>
            <person name="Liang C."/>
            <person name="Lipzen A."/>
            <person name="Lutzoni F."/>
            <person name="Magnuson J."/>
            <person name="Mondo S."/>
            <person name="Nolan M."/>
            <person name="Ohm R."/>
            <person name="Pangilinan J."/>
            <person name="Park H.-J."/>
            <person name="Ramirez L."/>
            <person name="Alfaro M."/>
            <person name="Sun H."/>
            <person name="Tritt A."/>
            <person name="Yoshinaga Y."/>
            <person name="Zwiers L.-H."/>
            <person name="Turgeon B."/>
            <person name="Goodwin S."/>
            <person name="Spatafora J."/>
            <person name="Crous P."/>
            <person name="Grigoriev I."/>
        </authorList>
    </citation>
    <scope>NUCLEOTIDE SEQUENCE</scope>
    <source>
        <strain evidence="2">CBS 119925</strain>
    </source>
</reference>
<evidence type="ECO:0000256" key="1">
    <source>
        <dbReference type="SAM" id="MobiDB-lite"/>
    </source>
</evidence>
<evidence type="ECO:0000313" key="3">
    <source>
        <dbReference type="Proteomes" id="UP000799440"/>
    </source>
</evidence>
<dbReference type="AlphaFoldDB" id="A0A6A6VAA6"/>